<dbReference type="AlphaFoldDB" id="Q7NM83"/>
<name>Q7NM83_GLOVI</name>
<dbReference type="Gene3D" id="3.60.15.10">
    <property type="entry name" value="Ribonuclease Z/Hydroxyacylglutathione hydrolase-like"/>
    <property type="match status" value="1"/>
</dbReference>
<dbReference type="RefSeq" id="WP_011140886.1">
    <property type="nucleotide sequence ID" value="NC_005125.1"/>
</dbReference>
<accession>Q7NM83</accession>
<gene>
    <name evidence="1" type="ordered locus">glr0884</name>
</gene>
<protein>
    <submittedName>
        <fullName evidence="1">Glr0884 protein</fullName>
    </submittedName>
</protein>
<organism evidence="1 2">
    <name type="scientific">Gloeobacter violaceus (strain ATCC 29082 / PCC 7421)</name>
    <dbReference type="NCBI Taxonomy" id="251221"/>
    <lineage>
        <taxon>Bacteria</taxon>
        <taxon>Bacillati</taxon>
        <taxon>Cyanobacteriota</taxon>
        <taxon>Cyanophyceae</taxon>
        <taxon>Gloeobacterales</taxon>
        <taxon>Gloeobacteraceae</taxon>
        <taxon>Gloeobacter</taxon>
    </lineage>
</organism>
<sequence length="277" mass="30275">MKRRPLLQTGLAGYLWACTQPLQAAPARSKALQVQWLGHTCFLFISDEGRLLVNPFRPAGCTAGYRRPEVAVDLILLSSRLLDEGALDVVKGNPRVLYQPGVFTVDSFDKLQGVKTLHDRKDGRRFGVNVAWRWRQAGLDIVHLGVIAAPLSDEEKILLGKPDLLFVPVGGGEKGFDPELAHQATEELQPRMVVPMYYRTEAAEDGCELGGVDPFLQLFKSDTVKVYTNPLVQISAANLPKSGGAPLVRVFAYDFSGKTPPVSGSGRPAVPKAQERS</sequence>
<dbReference type="OrthoDB" id="9789133at2"/>
<reference evidence="1 2" key="2">
    <citation type="journal article" date="2003" name="DNA Res.">
        <title>Complete genome structure of Gloeobacter violaceus PCC 7421, a cyanobacterium that lacks thylakoids (supplement).</title>
        <authorList>
            <person name="Nakamura Y."/>
            <person name="Kaneko T."/>
            <person name="Sato S."/>
            <person name="Mimuro M."/>
            <person name="Miyashita H."/>
            <person name="Tsuchiya T."/>
            <person name="Sasamoto S."/>
            <person name="Watanabe A."/>
            <person name="Kawashima K."/>
            <person name="Kishida Y."/>
            <person name="Kiyokawa C."/>
            <person name="Kohara M."/>
            <person name="Matsumoto M."/>
            <person name="Matsuno A."/>
            <person name="Nakazaki N."/>
            <person name="Shimpo S."/>
            <person name="Takeuchi C."/>
            <person name="Yamada M."/>
            <person name="Tabata S."/>
        </authorList>
    </citation>
    <scope>NUCLEOTIDE SEQUENCE [LARGE SCALE GENOMIC DNA]</scope>
    <source>
        <strain evidence="2">ATCC 29082 / PCC 7421</strain>
    </source>
</reference>
<dbReference type="PhylomeDB" id="Q7NM83"/>
<dbReference type="STRING" id="251221.gene:10758362"/>
<evidence type="ECO:0000313" key="2">
    <source>
        <dbReference type="Proteomes" id="UP000000557"/>
    </source>
</evidence>
<dbReference type="KEGG" id="gvi:glr0884"/>
<dbReference type="eggNOG" id="COG2220">
    <property type="taxonomic scope" value="Bacteria"/>
</dbReference>
<proteinExistence type="predicted"/>
<dbReference type="EMBL" id="BA000045">
    <property type="protein sequence ID" value="BAC88825.1"/>
    <property type="molecule type" value="Genomic_DNA"/>
</dbReference>
<dbReference type="SUPFAM" id="SSF56281">
    <property type="entry name" value="Metallo-hydrolase/oxidoreductase"/>
    <property type="match status" value="1"/>
</dbReference>
<dbReference type="PANTHER" id="PTHR39189:SF1">
    <property type="entry name" value="UPF0173 METAL-DEPENDENT HYDROLASE YTKL"/>
    <property type="match status" value="1"/>
</dbReference>
<dbReference type="Proteomes" id="UP000000557">
    <property type="component" value="Chromosome"/>
</dbReference>
<dbReference type="EnsemblBacteria" id="BAC88825">
    <property type="protein sequence ID" value="BAC88825"/>
    <property type="gene ID" value="BAC88825"/>
</dbReference>
<dbReference type="InParanoid" id="Q7NM83"/>
<dbReference type="PATRIC" id="fig|251221.4.peg.903"/>
<dbReference type="InterPro" id="IPR036866">
    <property type="entry name" value="RibonucZ/Hydroxyglut_hydro"/>
</dbReference>
<evidence type="ECO:0000313" key="1">
    <source>
        <dbReference type="EMBL" id="BAC88825.1"/>
    </source>
</evidence>
<reference evidence="1 2" key="1">
    <citation type="journal article" date="2003" name="DNA Res.">
        <title>Complete genome structure of Gloeobacter violaceus PCC 7421, a cyanobacterium that lacks thylakoids.</title>
        <authorList>
            <person name="Nakamura Y."/>
            <person name="Kaneko T."/>
            <person name="Sato S."/>
            <person name="Mimuro M."/>
            <person name="Miyashita H."/>
            <person name="Tsuchiya T."/>
            <person name="Sasamoto S."/>
            <person name="Watanabe A."/>
            <person name="Kawashima K."/>
            <person name="Kishida Y."/>
            <person name="Kiyokawa C."/>
            <person name="Kohara M."/>
            <person name="Matsumoto M."/>
            <person name="Matsuno A."/>
            <person name="Nakazaki N."/>
            <person name="Shimpo S."/>
            <person name="Takeuchi C."/>
            <person name="Yamada M."/>
            <person name="Tabata S."/>
        </authorList>
    </citation>
    <scope>NUCLEOTIDE SEQUENCE [LARGE SCALE GENOMIC DNA]</scope>
    <source>
        <strain evidence="2">ATCC 29082 / PCC 7421</strain>
    </source>
</reference>
<keyword evidence="2" id="KW-1185">Reference proteome</keyword>
<dbReference type="HOGENOM" id="CLU_070010_3_0_3"/>
<dbReference type="PANTHER" id="PTHR39189">
    <property type="entry name" value="UPF0173 METAL-DEPENDENT HYDROLASE YTKL"/>
    <property type="match status" value="1"/>
</dbReference>
<dbReference type="Pfam" id="PF13483">
    <property type="entry name" value="Lactamase_B_3"/>
    <property type="match status" value="1"/>
</dbReference>